<evidence type="ECO:0000256" key="4">
    <source>
        <dbReference type="RuleBase" id="RU003631"/>
    </source>
</evidence>
<accession>A0A9N9CHX3</accession>
<dbReference type="Gene3D" id="3.40.50.10490">
    <property type="entry name" value="Glucose-6-phosphate isomerase like protein, domain 1"/>
    <property type="match status" value="1"/>
</dbReference>
<dbReference type="GO" id="GO:0005763">
    <property type="term" value="C:mitochondrial small ribosomal subunit"/>
    <property type="evidence" value="ECO:0007669"/>
    <property type="project" value="TreeGrafter"/>
</dbReference>
<evidence type="ECO:0000313" key="7">
    <source>
        <dbReference type="Proteomes" id="UP000789572"/>
    </source>
</evidence>
<feature type="compositionally biased region" description="Acidic residues" evidence="5">
    <location>
        <begin position="321"/>
        <end position="335"/>
    </location>
</feature>
<protein>
    <submittedName>
        <fullName evidence="6">1891_t:CDS:1</fullName>
    </submittedName>
</protein>
<dbReference type="PRINTS" id="PR00395">
    <property type="entry name" value="RIBOSOMALS2"/>
</dbReference>
<dbReference type="GO" id="GO:0003735">
    <property type="term" value="F:structural constituent of ribosome"/>
    <property type="evidence" value="ECO:0007669"/>
    <property type="project" value="InterPro"/>
</dbReference>
<dbReference type="GO" id="GO:0006412">
    <property type="term" value="P:translation"/>
    <property type="evidence" value="ECO:0007669"/>
    <property type="project" value="InterPro"/>
</dbReference>
<comment type="similarity">
    <text evidence="1 4">Belongs to the universal ribosomal protein uS2 family.</text>
</comment>
<dbReference type="PROSITE" id="PS00962">
    <property type="entry name" value="RIBOSOMAL_S2_1"/>
    <property type="match status" value="1"/>
</dbReference>
<evidence type="ECO:0000256" key="2">
    <source>
        <dbReference type="ARBA" id="ARBA00022980"/>
    </source>
</evidence>
<dbReference type="PROSITE" id="PS00963">
    <property type="entry name" value="RIBOSOMAL_S2_2"/>
    <property type="match status" value="1"/>
</dbReference>
<dbReference type="AlphaFoldDB" id="A0A9N9CHX3"/>
<dbReference type="InterPro" id="IPR001865">
    <property type="entry name" value="Ribosomal_uS2"/>
</dbReference>
<dbReference type="InterPro" id="IPR023591">
    <property type="entry name" value="Ribosomal_uS2_flav_dom_sf"/>
</dbReference>
<organism evidence="6 7">
    <name type="scientific">Paraglomus occultum</name>
    <dbReference type="NCBI Taxonomy" id="144539"/>
    <lineage>
        <taxon>Eukaryota</taxon>
        <taxon>Fungi</taxon>
        <taxon>Fungi incertae sedis</taxon>
        <taxon>Mucoromycota</taxon>
        <taxon>Glomeromycotina</taxon>
        <taxon>Glomeromycetes</taxon>
        <taxon>Paraglomerales</taxon>
        <taxon>Paraglomeraceae</taxon>
        <taxon>Paraglomus</taxon>
    </lineage>
</organism>
<proteinExistence type="inferred from homology"/>
<evidence type="ECO:0000256" key="5">
    <source>
        <dbReference type="SAM" id="MobiDB-lite"/>
    </source>
</evidence>
<dbReference type="NCBIfam" id="TIGR01011">
    <property type="entry name" value="rpsB_bact"/>
    <property type="match status" value="1"/>
</dbReference>
<evidence type="ECO:0000313" key="6">
    <source>
        <dbReference type="EMBL" id="CAG8599515.1"/>
    </source>
</evidence>
<dbReference type="InterPro" id="IPR018130">
    <property type="entry name" value="Ribosomal_uS2_CS"/>
</dbReference>
<dbReference type="HAMAP" id="MF_00291_B">
    <property type="entry name" value="Ribosomal_uS2_B"/>
    <property type="match status" value="1"/>
</dbReference>
<dbReference type="CDD" id="cd01425">
    <property type="entry name" value="RPS2"/>
    <property type="match status" value="1"/>
</dbReference>
<dbReference type="Proteomes" id="UP000789572">
    <property type="component" value="Unassembled WGS sequence"/>
</dbReference>
<dbReference type="EMBL" id="CAJVPJ010001659">
    <property type="protein sequence ID" value="CAG8599515.1"/>
    <property type="molecule type" value="Genomic_DNA"/>
</dbReference>
<dbReference type="OrthoDB" id="2320368at2759"/>
<keyword evidence="3 4" id="KW-0687">Ribonucleoprotein</keyword>
<evidence type="ECO:0000256" key="1">
    <source>
        <dbReference type="ARBA" id="ARBA00006242"/>
    </source>
</evidence>
<dbReference type="PANTHER" id="PTHR12534:SF0">
    <property type="entry name" value="SMALL RIBOSOMAL SUBUNIT PROTEIN US2M"/>
    <property type="match status" value="1"/>
</dbReference>
<evidence type="ECO:0000256" key="3">
    <source>
        <dbReference type="ARBA" id="ARBA00023274"/>
    </source>
</evidence>
<comment type="caution">
    <text evidence="6">The sequence shown here is derived from an EMBL/GenBank/DDBJ whole genome shotgun (WGS) entry which is preliminary data.</text>
</comment>
<dbReference type="PANTHER" id="PTHR12534">
    <property type="entry name" value="30S RIBOSOMAL PROTEIN S2 PROKARYOTIC AND ORGANELLAR"/>
    <property type="match status" value="1"/>
</dbReference>
<name>A0A9N9CHX3_9GLOM</name>
<dbReference type="Pfam" id="PF00318">
    <property type="entry name" value="Ribosomal_S2"/>
    <property type="match status" value="2"/>
</dbReference>
<reference evidence="6" key="1">
    <citation type="submission" date="2021-06" db="EMBL/GenBank/DDBJ databases">
        <authorList>
            <person name="Kallberg Y."/>
            <person name="Tangrot J."/>
            <person name="Rosling A."/>
        </authorList>
    </citation>
    <scope>NUCLEOTIDE SEQUENCE</scope>
    <source>
        <strain evidence="6">IA702</strain>
    </source>
</reference>
<sequence>MFARTITTRSISIAQIRNKIIPVSARHFSSNNNNNEFREEIFQKYLNAMDHSIRPPEGYNKDNVPPHIDKIGTHKQTFYTPDKPLHSPESSYDITISKLLSAGLHLGHSTSLWNPVTFPFIFGTRAGISIINLEYTIVYLRRACKVVREVALRGGLILFVGTRPGFAQATVEAARRCDGYQVTKRWLPGTISNSRQILGKLTPTHPDDGGGLPEVFKPDLVIVLNPLENAIVLAETKQANIPTIGITDTDFDPRKVTYPIPANDDSVRGITLIAGVLSVAARDGLNHRKKLLKEQEEREAGKLGVVKMMVQAMEESKREEEEMIDNFEETEETKE</sequence>
<feature type="region of interest" description="Disordered" evidence="5">
    <location>
        <begin position="314"/>
        <end position="335"/>
    </location>
</feature>
<keyword evidence="7" id="KW-1185">Reference proteome</keyword>
<keyword evidence="2 4" id="KW-0689">Ribosomal protein</keyword>
<dbReference type="InterPro" id="IPR005706">
    <property type="entry name" value="Ribosomal_uS2_bac/mit/plastid"/>
</dbReference>
<dbReference type="SUPFAM" id="SSF52313">
    <property type="entry name" value="Ribosomal protein S2"/>
    <property type="match status" value="1"/>
</dbReference>
<gene>
    <name evidence="6" type="ORF">POCULU_LOCUS7389</name>
</gene>